<feature type="transmembrane region" description="Helical" evidence="1">
    <location>
        <begin position="405"/>
        <end position="426"/>
    </location>
</feature>
<keyword evidence="1" id="KW-0472">Membrane</keyword>
<dbReference type="EMBL" id="JAEPCR010000001">
    <property type="protein sequence ID" value="MCG7976605.1"/>
    <property type="molecule type" value="Genomic_DNA"/>
</dbReference>
<evidence type="ECO:0000313" key="3">
    <source>
        <dbReference type="Proteomes" id="UP000886674"/>
    </source>
</evidence>
<keyword evidence="1" id="KW-0812">Transmembrane</keyword>
<accession>A0A9E4NG76</accession>
<feature type="transmembrane region" description="Helical" evidence="1">
    <location>
        <begin position="178"/>
        <end position="196"/>
    </location>
</feature>
<evidence type="ECO:0000313" key="2">
    <source>
        <dbReference type="EMBL" id="MCG7976605.1"/>
    </source>
</evidence>
<organism evidence="2 3">
    <name type="scientific">Candidatus Thiodiazotropha taylori</name>
    <dbReference type="NCBI Taxonomy" id="2792791"/>
    <lineage>
        <taxon>Bacteria</taxon>
        <taxon>Pseudomonadati</taxon>
        <taxon>Pseudomonadota</taxon>
        <taxon>Gammaproteobacteria</taxon>
        <taxon>Chromatiales</taxon>
        <taxon>Sedimenticolaceae</taxon>
        <taxon>Candidatus Thiodiazotropha</taxon>
    </lineage>
</organism>
<comment type="caution">
    <text evidence="2">The sequence shown here is derived from an EMBL/GenBank/DDBJ whole genome shotgun (WGS) entry which is preliminary data.</text>
</comment>
<gene>
    <name evidence="2" type="ORF">JAY77_00475</name>
</gene>
<feature type="transmembrane region" description="Helical" evidence="1">
    <location>
        <begin position="379"/>
        <end position="398"/>
    </location>
</feature>
<dbReference type="Proteomes" id="UP000886674">
    <property type="component" value="Unassembled WGS sequence"/>
</dbReference>
<feature type="transmembrane region" description="Helical" evidence="1">
    <location>
        <begin position="138"/>
        <end position="166"/>
    </location>
</feature>
<evidence type="ECO:0000256" key="1">
    <source>
        <dbReference type="SAM" id="Phobius"/>
    </source>
</evidence>
<feature type="transmembrane region" description="Helical" evidence="1">
    <location>
        <begin position="353"/>
        <end position="373"/>
    </location>
</feature>
<dbReference type="AlphaFoldDB" id="A0A9E4NG76"/>
<feature type="transmembrane region" description="Helical" evidence="1">
    <location>
        <begin position="438"/>
        <end position="458"/>
    </location>
</feature>
<reference evidence="2" key="1">
    <citation type="journal article" date="2021" name="Proc. Natl. Acad. Sci. U.S.A.">
        <title>Global biogeography of chemosynthetic symbionts reveals both localized and globally distributed symbiont groups. .</title>
        <authorList>
            <person name="Osvatic J.T."/>
            <person name="Wilkins L.G.E."/>
            <person name="Leibrecht L."/>
            <person name="Leray M."/>
            <person name="Zauner S."/>
            <person name="Polzin J."/>
            <person name="Camacho Y."/>
            <person name="Gros O."/>
            <person name="van Gils J.A."/>
            <person name="Eisen J.A."/>
            <person name="Petersen J.M."/>
            <person name="Yuen B."/>
        </authorList>
    </citation>
    <scope>NUCLEOTIDE SEQUENCE</scope>
    <source>
        <strain evidence="2">MAGclacostrist055</strain>
    </source>
</reference>
<proteinExistence type="predicted"/>
<sequence length="615" mass="68585">MIAVIAALFVLNASYPGYLNPDSVNQLTQIITGKFNDWQSPFSTLAWAALDTIIPGPFGFVILVNMLVWGSIAILTYLFSRRIGAWSLLFLAIPFLPGAFNLLGNVHKDVLLAGWLLSASVFGYMAHQDGVSKRKIIVYQVISNLLLTAAFLTRLNAVFAILPLMLYVNHGLGWRRNILLGLLLLLMMPVLHGALLKLTQAETLQPGDSIKTFHLLGLSYVEGNNLFPGKWSDEQSLKIVEACYTPVQWDTAAFWGKCGFIHEELRRQKIWGSDRLTHKWIKEILRNPAGFFTVMSATFHKSLYDPNSRSMFYKPGKNKLFDWEVKTDPPGITTKLVQYYVTSSLNDRLGRPIVFAIAAIIGLGLLTCFRGVIDEHELFAIAVMCSGLINLLSYLFVTVSAEYRYFYWSGFSIYIGFAIAVISIVSKKDDRQGYLFSYRMKLSVFALIGIAVGLVAAAERLPAIKRQVSVTPIDTKPVTVKNIGRASTPNWMGHRIDGVVSNHNWNIDRDGFYNGTISNGVLRATVPTHGLAIETEFRTGREMGRVLVESEQFEKVVDLSSPTAGSKTIYIRPAPMHGIEQHGSLWMGPVSAVIYSLASFLFLAWISRQLKASRP</sequence>
<keyword evidence="1" id="KW-1133">Transmembrane helix</keyword>
<feature type="transmembrane region" description="Helical" evidence="1">
    <location>
        <begin position="110"/>
        <end position="126"/>
    </location>
</feature>
<protein>
    <submittedName>
        <fullName evidence="2">Uncharacterized protein</fullName>
    </submittedName>
</protein>
<feature type="transmembrane region" description="Helical" evidence="1">
    <location>
        <begin position="58"/>
        <end position="79"/>
    </location>
</feature>
<feature type="transmembrane region" description="Helical" evidence="1">
    <location>
        <begin position="86"/>
        <end position="104"/>
    </location>
</feature>
<feature type="transmembrane region" description="Helical" evidence="1">
    <location>
        <begin position="585"/>
        <end position="606"/>
    </location>
</feature>
<name>A0A9E4NG76_9GAMM</name>